<dbReference type="Proteomes" id="UP001360953">
    <property type="component" value="Unassembled WGS sequence"/>
</dbReference>
<keyword evidence="2" id="KW-0732">Signal</keyword>
<feature type="signal peptide" evidence="2">
    <location>
        <begin position="1"/>
        <end position="24"/>
    </location>
</feature>
<comment type="caution">
    <text evidence="3">The sequence shown here is derived from an EMBL/GenBank/DDBJ whole genome shotgun (WGS) entry which is preliminary data.</text>
</comment>
<feature type="region of interest" description="Disordered" evidence="1">
    <location>
        <begin position="36"/>
        <end position="87"/>
    </location>
</feature>
<feature type="region of interest" description="Disordered" evidence="1">
    <location>
        <begin position="318"/>
        <end position="357"/>
    </location>
</feature>
<evidence type="ECO:0000256" key="2">
    <source>
        <dbReference type="SAM" id="SignalP"/>
    </source>
</evidence>
<reference evidence="3 4" key="1">
    <citation type="submission" date="2024-04" db="EMBL/GenBank/DDBJ databases">
        <title>Phyllosticta paracitricarpa is synonymous to the EU quarantine fungus P. citricarpa based on phylogenomic analyses.</title>
        <authorList>
            <consortium name="Lawrence Berkeley National Laboratory"/>
            <person name="Van ingen-buijs V.A."/>
            <person name="Van westerhoven A.C."/>
            <person name="Haridas S."/>
            <person name="Skiadas P."/>
            <person name="Martin F."/>
            <person name="Groenewald J.Z."/>
            <person name="Crous P.W."/>
            <person name="Seidl M.F."/>
        </authorList>
    </citation>
    <scope>NUCLEOTIDE SEQUENCE [LARGE SCALE GENOMIC DNA]</scope>
    <source>
        <strain evidence="3 4">CPC 17464</strain>
    </source>
</reference>
<evidence type="ECO:0000313" key="4">
    <source>
        <dbReference type="Proteomes" id="UP001360953"/>
    </source>
</evidence>
<organism evidence="3 4">
    <name type="scientific">Phyllosticta citribraziliensis</name>
    <dbReference type="NCBI Taxonomy" id="989973"/>
    <lineage>
        <taxon>Eukaryota</taxon>
        <taxon>Fungi</taxon>
        <taxon>Dikarya</taxon>
        <taxon>Ascomycota</taxon>
        <taxon>Pezizomycotina</taxon>
        <taxon>Dothideomycetes</taxon>
        <taxon>Dothideomycetes incertae sedis</taxon>
        <taxon>Botryosphaeriales</taxon>
        <taxon>Phyllostictaceae</taxon>
        <taxon>Phyllosticta</taxon>
    </lineage>
</organism>
<dbReference type="GeneID" id="92031262"/>
<evidence type="ECO:0000313" key="3">
    <source>
        <dbReference type="EMBL" id="KAK7532877.1"/>
    </source>
</evidence>
<dbReference type="RefSeq" id="XP_066652270.1">
    <property type="nucleotide sequence ID" value="XM_066798356.1"/>
</dbReference>
<protein>
    <submittedName>
        <fullName evidence="3">Uncharacterized protein</fullName>
    </submittedName>
</protein>
<sequence>MAPSSLRMFDGLVILASLASGVTTSSQSLNAPSLIQINSDKMPPHPKLLHPPLDSHVPPSTPSSTTTTPSLPPCPNIPPSRSSSPVQTLQALPRPSVHHTADRARCWPCLIIPTTSLISQPIIHMTRSTMRASARRLHHLPESSAQATATATATVASHHITSAQLSFPSVCFAVLFCGSISNQARAHLLTRPGRALLDRMLAWMVCSMWIERGRGGWAESACVRCLVLVHVVVRLWGSVDWLSGDFPGETDKLVCGRRGGGGVVRRGGGGVVRRGCSCVCFLRGALAGLLLALLCFALRQHARPWRCAEIPLSLQDSRKQQQQQQQEEEQQQNCPAAKGGCFSSVSDHRITTSMKDR</sequence>
<keyword evidence="4" id="KW-1185">Reference proteome</keyword>
<feature type="chain" id="PRO_5047089257" evidence="2">
    <location>
        <begin position="25"/>
        <end position="357"/>
    </location>
</feature>
<accession>A0ABR1LGM1</accession>
<gene>
    <name evidence="3" type="ORF">J3D65DRAFT_605459</name>
</gene>
<proteinExistence type="predicted"/>
<name>A0ABR1LGM1_9PEZI</name>
<evidence type="ECO:0000256" key="1">
    <source>
        <dbReference type="SAM" id="MobiDB-lite"/>
    </source>
</evidence>
<dbReference type="EMBL" id="JBBPEH010000010">
    <property type="protein sequence ID" value="KAK7532877.1"/>
    <property type="molecule type" value="Genomic_DNA"/>
</dbReference>
<feature type="compositionally biased region" description="Basic and acidic residues" evidence="1">
    <location>
        <begin position="346"/>
        <end position="357"/>
    </location>
</feature>